<dbReference type="RefSeq" id="WP_086042638.1">
    <property type="nucleotide sequence ID" value="NZ_CBCRZA010000002.1"/>
</dbReference>
<name>A0A1W7ABM1_9STAP</name>
<reference evidence="8 9" key="1">
    <citation type="journal article" date="2017" name="Int. J. Syst. Evol. Microbiol.">
        <title>Macrococcus canis sp. nov., a skin bacterium associated with infections in dogs.</title>
        <authorList>
            <person name="Gobeli Brawand S."/>
            <person name="Cotting K."/>
            <person name="Gomez-Sanz E."/>
            <person name="Collaud A."/>
            <person name="Thomann A."/>
            <person name="Brodard I."/>
            <person name="Rodriguez-Campos S."/>
            <person name="Strauss C."/>
            <person name="Perreten V."/>
        </authorList>
    </citation>
    <scope>NUCLEOTIDE SEQUENCE [LARGE SCALE GENOMIC DNA]</scope>
    <source>
        <strain evidence="8 9">KM45013</strain>
    </source>
</reference>
<keyword evidence="5 6" id="KW-0804">Transcription</keyword>
<protein>
    <recommendedName>
        <fullName evidence="6">Transcription antitermination protein NusB</fullName>
    </recommendedName>
    <alternativeName>
        <fullName evidence="6">Antitermination factor NusB</fullName>
    </alternativeName>
</protein>
<comment type="function">
    <text evidence="6">Involved in transcription antitermination. Required for transcription of ribosomal RNA (rRNA) genes. Binds specifically to the boxA antiterminator sequence of the ribosomal RNA (rrn) operons.</text>
</comment>
<dbReference type="OrthoDB" id="9811381at2"/>
<gene>
    <name evidence="6" type="primary">nusB</name>
    <name evidence="8" type="ORF">MCCS_13630</name>
</gene>
<evidence type="ECO:0000313" key="8">
    <source>
        <dbReference type="EMBL" id="ARQ07005.1"/>
    </source>
</evidence>
<evidence type="ECO:0000256" key="2">
    <source>
        <dbReference type="ARBA" id="ARBA00022814"/>
    </source>
</evidence>
<keyword evidence="4 6" id="KW-0805">Transcription regulation</keyword>
<evidence type="ECO:0000256" key="3">
    <source>
        <dbReference type="ARBA" id="ARBA00022884"/>
    </source>
</evidence>
<evidence type="ECO:0000259" key="7">
    <source>
        <dbReference type="Pfam" id="PF01029"/>
    </source>
</evidence>
<dbReference type="PANTHER" id="PTHR11078:SF3">
    <property type="entry name" value="ANTITERMINATION NUSB DOMAIN-CONTAINING PROTEIN"/>
    <property type="match status" value="1"/>
</dbReference>
<dbReference type="PANTHER" id="PTHR11078">
    <property type="entry name" value="N UTILIZATION SUBSTANCE PROTEIN B-RELATED"/>
    <property type="match status" value="1"/>
</dbReference>
<dbReference type="NCBIfam" id="TIGR01951">
    <property type="entry name" value="nusB"/>
    <property type="match status" value="1"/>
</dbReference>
<dbReference type="GO" id="GO:0005829">
    <property type="term" value="C:cytosol"/>
    <property type="evidence" value="ECO:0007669"/>
    <property type="project" value="TreeGrafter"/>
</dbReference>
<evidence type="ECO:0000256" key="4">
    <source>
        <dbReference type="ARBA" id="ARBA00023015"/>
    </source>
</evidence>
<keyword evidence="9" id="KW-1185">Reference proteome</keyword>
<dbReference type="AlphaFoldDB" id="A0A1W7ABM1"/>
<dbReference type="InterPro" id="IPR006027">
    <property type="entry name" value="NusB_RsmB_TIM44"/>
</dbReference>
<dbReference type="HAMAP" id="MF_00073">
    <property type="entry name" value="NusB"/>
    <property type="match status" value="1"/>
</dbReference>
<dbReference type="SUPFAM" id="SSF48013">
    <property type="entry name" value="NusB-like"/>
    <property type="match status" value="1"/>
</dbReference>
<dbReference type="Gene3D" id="1.10.940.10">
    <property type="entry name" value="NusB-like"/>
    <property type="match status" value="1"/>
</dbReference>
<evidence type="ECO:0000256" key="1">
    <source>
        <dbReference type="ARBA" id="ARBA00005952"/>
    </source>
</evidence>
<keyword evidence="3 6" id="KW-0694">RNA-binding</keyword>
<accession>A0A1W7ABM1</accession>
<dbReference type="GO" id="GO:0003723">
    <property type="term" value="F:RNA binding"/>
    <property type="evidence" value="ECO:0007669"/>
    <property type="project" value="UniProtKB-UniRule"/>
</dbReference>
<dbReference type="GeneID" id="35295485"/>
<dbReference type="InterPro" id="IPR035926">
    <property type="entry name" value="NusB-like_sf"/>
</dbReference>
<dbReference type="GO" id="GO:0031564">
    <property type="term" value="P:transcription antitermination"/>
    <property type="evidence" value="ECO:0007669"/>
    <property type="project" value="UniProtKB-KW"/>
</dbReference>
<dbReference type="Proteomes" id="UP000194154">
    <property type="component" value="Chromosome"/>
</dbReference>
<dbReference type="GO" id="GO:0006353">
    <property type="term" value="P:DNA-templated transcription termination"/>
    <property type="evidence" value="ECO:0007669"/>
    <property type="project" value="UniProtKB-UniRule"/>
</dbReference>
<dbReference type="InterPro" id="IPR011605">
    <property type="entry name" value="NusB_fam"/>
</dbReference>
<feature type="domain" description="NusB/RsmB/TIM44" evidence="7">
    <location>
        <begin position="5"/>
        <end position="127"/>
    </location>
</feature>
<evidence type="ECO:0000256" key="5">
    <source>
        <dbReference type="ARBA" id="ARBA00023163"/>
    </source>
</evidence>
<organism evidence="8 9">
    <name type="scientific">Macrococcoides canis</name>
    <dbReference type="NCBI Taxonomy" id="1855823"/>
    <lineage>
        <taxon>Bacteria</taxon>
        <taxon>Bacillati</taxon>
        <taxon>Bacillota</taxon>
        <taxon>Bacilli</taxon>
        <taxon>Bacillales</taxon>
        <taxon>Staphylococcaceae</taxon>
        <taxon>Macrococcoides</taxon>
    </lineage>
</organism>
<comment type="similarity">
    <text evidence="1 6">Belongs to the NusB family.</text>
</comment>
<dbReference type="STRING" id="1855823.MCCS_13630"/>
<dbReference type="KEGG" id="mcak:MCCS_13630"/>
<sequence length="130" mass="14956">MSRTESREHAIQILFQIENEAHEISVEDATRFIVEPPKKDVFADELVIGVTSKQNELDDKISPHLKSWTLDRLNKIDRIILRLSTFELLYTDAPEKVIVNEAVNLAKKFSDDESYKFINGVLSEIIKNKA</sequence>
<keyword evidence="2 6" id="KW-0889">Transcription antitermination</keyword>
<dbReference type="EMBL" id="CP021059">
    <property type="protein sequence ID" value="ARQ07005.1"/>
    <property type="molecule type" value="Genomic_DNA"/>
</dbReference>
<dbReference type="Pfam" id="PF01029">
    <property type="entry name" value="NusB"/>
    <property type="match status" value="1"/>
</dbReference>
<proteinExistence type="inferred from homology"/>
<evidence type="ECO:0000313" key="9">
    <source>
        <dbReference type="Proteomes" id="UP000194154"/>
    </source>
</evidence>
<evidence type="ECO:0000256" key="6">
    <source>
        <dbReference type="HAMAP-Rule" id="MF_00073"/>
    </source>
</evidence>